<dbReference type="EMBL" id="SHKN01000001">
    <property type="protein sequence ID" value="RZT96008.1"/>
    <property type="molecule type" value="Genomic_DNA"/>
</dbReference>
<accession>A0A4Q7VJ54</accession>
<evidence type="ECO:0000313" key="2">
    <source>
        <dbReference type="EMBL" id="RZT96008.1"/>
    </source>
</evidence>
<protein>
    <submittedName>
        <fullName evidence="2">Uncharacterized protein</fullName>
    </submittedName>
</protein>
<sequence>MKKNKLALSVVVLVVVIPVLFYLLNNRDSGFREHKWGTKKEIVKLDNCHIDAFGDLTTNDMLLGKKAKVTYQFNNNDELVAGDYIILNADKNYFDKIQKELEKKYSRVGDNTYKRHKTFVSLTYTENLHMLMICYREIGQKQDVKIDKL</sequence>
<evidence type="ECO:0000313" key="3">
    <source>
        <dbReference type="Proteomes" id="UP000293562"/>
    </source>
</evidence>
<feature type="transmembrane region" description="Helical" evidence="1">
    <location>
        <begin position="6"/>
        <end position="25"/>
    </location>
</feature>
<dbReference type="Proteomes" id="UP000293562">
    <property type="component" value="Unassembled WGS sequence"/>
</dbReference>
<keyword evidence="3" id="KW-1185">Reference proteome</keyword>
<reference evidence="2 3" key="1">
    <citation type="submission" date="2019-02" db="EMBL/GenBank/DDBJ databases">
        <title>Genomic Encyclopedia of Type Strains, Phase IV (KMG-IV): sequencing the most valuable type-strain genomes for metagenomic binning, comparative biology and taxonomic classification.</title>
        <authorList>
            <person name="Goeker M."/>
        </authorList>
    </citation>
    <scope>NUCLEOTIDE SEQUENCE [LARGE SCALE GENOMIC DNA]</scope>
    <source>
        <strain evidence="2 3">DSM 28825</strain>
    </source>
</reference>
<organism evidence="2 3">
    <name type="scientific">Ancylomarina subtilis</name>
    <dbReference type="NCBI Taxonomy" id="1639035"/>
    <lineage>
        <taxon>Bacteria</taxon>
        <taxon>Pseudomonadati</taxon>
        <taxon>Bacteroidota</taxon>
        <taxon>Bacteroidia</taxon>
        <taxon>Marinilabiliales</taxon>
        <taxon>Marinifilaceae</taxon>
        <taxon>Ancylomarina</taxon>
    </lineage>
</organism>
<name>A0A4Q7VJ54_9BACT</name>
<gene>
    <name evidence="2" type="ORF">EV201_0637</name>
</gene>
<proteinExistence type="predicted"/>
<dbReference type="AlphaFoldDB" id="A0A4Q7VJ54"/>
<keyword evidence="1" id="KW-0472">Membrane</keyword>
<keyword evidence="1" id="KW-0812">Transmembrane</keyword>
<comment type="caution">
    <text evidence="2">The sequence shown here is derived from an EMBL/GenBank/DDBJ whole genome shotgun (WGS) entry which is preliminary data.</text>
</comment>
<keyword evidence="1" id="KW-1133">Transmembrane helix</keyword>
<evidence type="ECO:0000256" key="1">
    <source>
        <dbReference type="SAM" id="Phobius"/>
    </source>
</evidence>
<dbReference type="RefSeq" id="WP_130305922.1">
    <property type="nucleotide sequence ID" value="NZ_SHKN01000001.1"/>
</dbReference>